<dbReference type="PANTHER" id="PTHR21818:SF0">
    <property type="entry name" value="FANCONI ANEMIA GROUP I PROTEIN"/>
    <property type="match status" value="1"/>
</dbReference>
<name>A0A814YMT1_ADIRI</name>
<evidence type="ECO:0000259" key="3">
    <source>
        <dbReference type="Pfam" id="PF14676"/>
    </source>
</evidence>
<dbReference type="InterPro" id="IPR029314">
    <property type="entry name" value="FANCI_S4"/>
</dbReference>
<comment type="caution">
    <text evidence="6">The sequence shown here is derived from an EMBL/GenBank/DDBJ whole genome shotgun (WGS) entry which is preliminary data.</text>
</comment>
<dbReference type="Pfam" id="PF14676">
    <property type="entry name" value="FANCI_S2"/>
    <property type="match status" value="1"/>
</dbReference>
<feature type="domain" description="FANCI helical" evidence="5">
    <location>
        <begin position="743"/>
        <end position="943"/>
    </location>
</feature>
<feature type="domain" description="FANCI solenoid 2" evidence="3">
    <location>
        <begin position="553"/>
        <end position="713"/>
    </location>
</feature>
<dbReference type="Pfam" id="PF12239">
    <property type="entry name" value="DUF3605"/>
    <property type="match status" value="1"/>
</dbReference>
<dbReference type="InterPro" id="IPR029315">
    <property type="entry name" value="FANCI_S2"/>
</dbReference>
<dbReference type="InterPro" id="IPR029312">
    <property type="entry name" value="FANCI_HD2"/>
</dbReference>
<dbReference type="InterPro" id="IPR016024">
    <property type="entry name" value="ARM-type_fold"/>
</dbReference>
<dbReference type="EMBL" id="CAJNOR010001998">
    <property type="protein sequence ID" value="CAF1232481.1"/>
    <property type="molecule type" value="Genomic_DNA"/>
</dbReference>
<evidence type="ECO:0000256" key="1">
    <source>
        <dbReference type="SAM" id="MobiDB-lite"/>
    </source>
</evidence>
<dbReference type="InterPro" id="IPR029308">
    <property type="entry name" value="FANCI_S1"/>
</dbReference>
<feature type="region of interest" description="Disordered" evidence="1">
    <location>
        <begin position="1457"/>
        <end position="1482"/>
    </location>
</feature>
<feature type="compositionally biased region" description="Acidic residues" evidence="1">
    <location>
        <begin position="1468"/>
        <end position="1482"/>
    </location>
</feature>
<organism evidence="6 7">
    <name type="scientific">Adineta ricciae</name>
    <name type="common">Rotifer</name>
    <dbReference type="NCBI Taxonomy" id="249248"/>
    <lineage>
        <taxon>Eukaryota</taxon>
        <taxon>Metazoa</taxon>
        <taxon>Spiralia</taxon>
        <taxon>Gnathifera</taxon>
        <taxon>Rotifera</taxon>
        <taxon>Eurotatoria</taxon>
        <taxon>Bdelloidea</taxon>
        <taxon>Adinetida</taxon>
        <taxon>Adinetidae</taxon>
        <taxon>Adineta</taxon>
    </lineage>
</organism>
<dbReference type="InterPro" id="IPR026171">
    <property type="entry name" value="FANCI"/>
</dbReference>
<dbReference type="SUPFAM" id="SSF48371">
    <property type="entry name" value="ARM repeat"/>
    <property type="match status" value="1"/>
</dbReference>
<dbReference type="PANTHER" id="PTHR21818">
    <property type="entry name" value="BC025462 PROTEIN"/>
    <property type="match status" value="1"/>
</dbReference>
<feature type="domain" description="FANCI solenoid 1" evidence="2">
    <location>
        <begin position="262"/>
        <end position="463"/>
    </location>
</feature>
<dbReference type="Pfam" id="PF14678">
    <property type="entry name" value="FANCI_S4"/>
    <property type="match status" value="1"/>
</dbReference>
<evidence type="ECO:0000313" key="6">
    <source>
        <dbReference type="EMBL" id="CAF1232481.1"/>
    </source>
</evidence>
<dbReference type="InterPro" id="IPR022036">
    <property type="entry name" value="DUF3605"/>
</dbReference>
<accession>A0A814YMT1</accession>
<keyword evidence="7" id="KW-1185">Reference proteome</keyword>
<sequence>MLLKIFIKSPFLLGRFVSTIELTRNAIANKPLQWNDLIKWLENGQKTLLWRDESCAQRYIEHQKQVARDYRSINDFIRIHYLKWDVDIDESTHKRLAIPSSNSIKEPLLTPNDFPYYLVSNIQHWVIWCDPIPKIPEAVIDEIIRKNFPYEKYETLSFVNPPRLRSVSDVFHAHMKRTQVENYDTTPKRLKIGNLSANNNDQFDKFINKFRSSIDTNNEDSRPFDVFKQYLKECLDDTTDSKILPTFIKKTIQIVITSSISTVHHLVFTKIIGLIIIYLDNISSDALLDITHEIITKLIETSVNADIMIELLRSIYLQQVKRDETQSASGSAATMCESVVQQLGNTTWTEDNYASLIAIMKTIPFSDNEKRTFIDIMFTLDFESMVDQLPVFVVNILKLCSDTRLENEITSSSGYIFDRLIQYFIDLDKKSNENKQYTANVRLCIVHILNAIELSPELGTILLRTFKKIQSNDVAKLFSPFCLAFVFALPKDRTIKGKFIKQLKTAFDLVCQTFEKNNEAFWLILFTKINYNDFYRDYLLQLAKKELFGGDLILSGLIDFCFQLLDEYSQSPIPVNESSFSVIELLKTLASKWLSDIVRLHKSVQEEVIHRLFDRILEAKTNDRTVKHFIEQLYDVMKTNSHRFVKWPEQLKDRLDQILHMRYELARDVLDAFKPIIKLSGNTPFRETYFQLLRTAMYRPRLDCRRMAVDGYLILLKHAKWLIRPPSAQASQMTMFSLVERGATQMNTINSTQRSTEGQCIELLMQLRRSLSQQYDVRLAVYEGLLPVLRKSPILMAPILDMLISQIALYYEPMGDKCTLNLSSCLLERDDKTQIIEPFAHLLHCLSLCLHRADCLLKANSKIFDEDPDVAVYIKKANDIFKRLIVLFDDDEFTDLVGAKGLPEDKTSPQMYTLCIDICNVLIEYKFMRMKDAESTASVLKSIDQESHLHEKMSKAKLRLPTAGKLISFTCLKRFLHSILWSKMFTADLDSSNHNIDLDALGDDIGYRSYVMRCCLSKFRSILTHGIKYYFDAENMRQDKLQMMLIDLHIILYQAVTKDMSIILTEQILQLIVEIWKIIVNNFRGAAALMIDSAMKAFSGDPDAIDSNISYSQTDPQTARFAESFKAIYKRIEDEYNQLIEAAGVDGSTAKASGCLKALIYVADILELALKDGEHIDRNEYQSFAEWVSSTCMQGKYEDHQLSKALVRLLFKLSSKIGNHAPLLRKVAMDIHGQCEDVSEDTKFVHQPYFAIINEKTHMIILNNILLPELERMINSLEWIIQTQILSNDQITHFCGQLSYSMTTFGQILQCRLKNKMMIINIVKLLTKLYTILDEFTRQMVKNKTPIRDEFEKLASISGSQLQQPCYGFLTYTMSLELDDEEEVVKKKKKKNDKKDPKKKKSVLKDTLVPKLVYEMEQYERSLLELGKQQDKRLLETFKMSAVRDFRFNLDSIPDDQSVLQTSRQENDAEEDDVEEVEEENE</sequence>
<dbReference type="Pfam" id="PF14675">
    <property type="entry name" value="FANCI_S1"/>
    <property type="match status" value="1"/>
</dbReference>
<evidence type="ECO:0000259" key="5">
    <source>
        <dbReference type="Pfam" id="PF14680"/>
    </source>
</evidence>
<dbReference type="GO" id="GO:0070182">
    <property type="term" value="F:DNA polymerase binding"/>
    <property type="evidence" value="ECO:0007669"/>
    <property type="project" value="TreeGrafter"/>
</dbReference>
<evidence type="ECO:0000259" key="4">
    <source>
        <dbReference type="Pfam" id="PF14678"/>
    </source>
</evidence>
<protein>
    <submittedName>
        <fullName evidence="6">Uncharacterized protein</fullName>
    </submittedName>
</protein>
<dbReference type="Pfam" id="PF14680">
    <property type="entry name" value="FANCI_HD2"/>
    <property type="match status" value="1"/>
</dbReference>
<dbReference type="Proteomes" id="UP000663828">
    <property type="component" value="Unassembled WGS sequence"/>
</dbReference>
<evidence type="ECO:0000313" key="7">
    <source>
        <dbReference type="Proteomes" id="UP000663828"/>
    </source>
</evidence>
<evidence type="ECO:0000259" key="2">
    <source>
        <dbReference type="Pfam" id="PF14675"/>
    </source>
</evidence>
<dbReference type="GO" id="GO:0006281">
    <property type="term" value="P:DNA repair"/>
    <property type="evidence" value="ECO:0007669"/>
    <property type="project" value="InterPro"/>
</dbReference>
<proteinExistence type="predicted"/>
<feature type="domain" description="FANCI solenoid 4" evidence="4">
    <location>
        <begin position="1224"/>
        <end position="1450"/>
    </location>
</feature>
<reference evidence="6" key="1">
    <citation type="submission" date="2021-02" db="EMBL/GenBank/DDBJ databases">
        <authorList>
            <person name="Nowell W R."/>
        </authorList>
    </citation>
    <scope>NUCLEOTIDE SEQUENCE</scope>
</reference>
<gene>
    <name evidence="6" type="ORF">XAT740_LOCUS25299</name>
</gene>